<sequence>MQFWEHQKIFFSFYRTCTKEVCQNYSLTQMEFDILMFLANNPQFDTAAEIVRIRKLTKSHVSVAVNSLIQRNLLKPFHTDNNHKTVHLRLLPAARDIIQSGRQAQEQFRDQLFQGFSEEELQLFRDMTDRILHNASQKEDSHL</sequence>
<keyword evidence="1" id="KW-0805">Transcription regulation</keyword>
<evidence type="ECO:0000313" key="6">
    <source>
        <dbReference type="Proteomes" id="UP000265643"/>
    </source>
</evidence>
<organism evidence="5 6">
    <name type="scientific">Mediterraneibacter butyricigenes</name>
    <dbReference type="NCBI Taxonomy" id="2316025"/>
    <lineage>
        <taxon>Bacteria</taxon>
        <taxon>Bacillati</taxon>
        <taxon>Bacillota</taxon>
        <taxon>Clostridia</taxon>
        <taxon>Lachnospirales</taxon>
        <taxon>Lachnospiraceae</taxon>
        <taxon>Mediterraneibacter</taxon>
    </lineage>
</organism>
<protein>
    <recommendedName>
        <fullName evidence="4">HTH marR-type domain-containing protein</fullName>
    </recommendedName>
</protein>
<dbReference type="Proteomes" id="UP000265643">
    <property type="component" value="Unassembled WGS sequence"/>
</dbReference>
<dbReference type="GO" id="GO:0003677">
    <property type="term" value="F:DNA binding"/>
    <property type="evidence" value="ECO:0007669"/>
    <property type="project" value="UniProtKB-KW"/>
</dbReference>
<dbReference type="PROSITE" id="PS50995">
    <property type="entry name" value="HTH_MARR_2"/>
    <property type="match status" value="1"/>
</dbReference>
<keyword evidence="6" id="KW-1185">Reference proteome</keyword>
<dbReference type="PANTHER" id="PTHR42756">
    <property type="entry name" value="TRANSCRIPTIONAL REGULATOR, MARR"/>
    <property type="match status" value="1"/>
</dbReference>
<dbReference type="SUPFAM" id="SSF46785">
    <property type="entry name" value="Winged helix' DNA-binding domain"/>
    <property type="match status" value="1"/>
</dbReference>
<keyword evidence="3" id="KW-0804">Transcription</keyword>
<dbReference type="InterPro" id="IPR000835">
    <property type="entry name" value="HTH_MarR-typ"/>
</dbReference>
<gene>
    <name evidence="5" type="ORF">KGMB01110_16450</name>
</gene>
<feature type="domain" description="HTH marR-type" evidence="4">
    <location>
        <begin position="1"/>
        <end position="133"/>
    </location>
</feature>
<dbReference type="AlphaFoldDB" id="A0A391PBN3"/>
<dbReference type="InterPro" id="IPR036388">
    <property type="entry name" value="WH-like_DNA-bd_sf"/>
</dbReference>
<evidence type="ECO:0000256" key="1">
    <source>
        <dbReference type="ARBA" id="ARBA00023015"/>
    </source>
</evidence>
<evidence type="ECO:0000256" key="2">
    <source>
        <dbReference type="ARBA" id="ARBA00023125"/>
    </source>
</evidence>
<reference evidence="6" key="1">
    <citation type="submission" date="2018-09" db="EMBL/GenBank/DDBJ databases">
        <title>Draft Genome Sequence of Mediterraneibacter sp. KCTC 15684.</title>
        <authorList>
            <person name="Kim J.S."/>
            <person name="Han K.I."/>
            <person name="Suh M.K."/>
            <person name="Lee K.C."/>
            <person name="Eom M.K."/>
            <person name="Lee J.H."/>
            <person name="Park S.H."/>
            <person name="Kang S.W."/>
            <person name="Park J.E."/>
            <person name="Oh B.S."/>
            <person name="Yu S.Y."/>
            <person name="Choi S.H."/>
            <person name="Lee D.H."/>
            <person name="Yoon H."/>
            <person name="Kim B."/>
            <person name="Yang S.J."/>
            <person name="Lee J.S."/>
        </authorList>
    </citation>
    <scope>NUCLEOTIDE SEQUENCE [LARGE SCALE GENOMIC DNA]</scope>
    <source>
        <strain evidence="6">KCTC 15684</strain>
    </source>
</reference>
<evidence type="ECO:0000313" key="5">
    <source>
        <dbReference type="EMBL" id="GCA67209.1"/>
    </source>
</evidence>
<dbReference type="EMBL" id="BHGK01000001">
    <property type="protein sequence ID" value="GCA67209.1"/>
    <property type="molecule type" value="Genomic_DNA"/>
</dbReference>
<evidence type="ECO:0000259" key="4">
    <source>
        <dbReference type="PROSITE" id="PS50995"/>
    </source>
</evidence>
<dbReference type="PANTHER" id="PTHR42756:SF1">
    <property type="entry name" value="TRANSCRIPTIONAL REPRESSOR OF EMRAB OPERON"/>
    <property type="match status" value="1"/>
</dbReference>
<keyword evidence="2" id="KW-0238">DNA-binding</keyword>
<dbReference type="Gene3D" id="1.10.10.10">
    <property type="entry name" value="Winged helix-like DNA-binding domain superfamily/Winged helix DNA-binding domain"/>
    <property type="match status" value="1"/>
</dbReference>
<accession>A0A391PBN3</accession>
<proteinExistence type="predicted"/>
<evidence type="ECO:0000256" key="3">
    <source>
        <dbReference type="ARBA" id="ARBA00023163"/>
    </source>
</evidence>
<dbReference type="SMART" id="SM00347">
    <property type="entry name" value="HTH_MARR"/>
    <property type="match status" value="1"/>
</dbReference>
<dbReference type="Pfam" id="PF12802">
    <property type="entry name" value="MarR_2"/>
    <property type="match status" value="1"/>
</dbReference>
<name>A0A391PBN3_9FIRM</name>
<dbReference type="GO" id="GO:0003700">
    <property type="term" value="F:DNA-binding transcription factor activity"/>
    <property type="evidence" value="ECO:0007669"/>
    <property type="project" value="InterPro"/>
</dbReference>
<dbReference type="InterPro" id="IPR036390">
    <property type="entry name" value="WH_DNA-bd_sf"/>
</dbReference>
<dbReference type="RefSeq" id="WP_119298017.1">
    <property type="nucleotide sequence ID" value="NZ_BHGK01000001.1"/>
</dbReference>
<comment type="caution">
    <text evidence="5">The sequence shown here is derived from an EMBL/GenBank/DDBJ whole genome shotgun (WGS) entry which is preliminary data.</text>
</comment>